<dbReference type="InterPro" id="IPR000891">
    <property type="entry name" value="PYR_CT"/>
</dbReference>
<name>A0A2S7WKE0_9FLAO</name>
<evidence type="ECO:0000259" key="2">
    <source>
        <dbReference type="Pfam" id="PF00682"/>
    </source>
</evidence>
<reference evidence="3 4" key="1">
    <citation type="submission" date="2016-12" db="EMBL/GenBank/DDBJ databases">
        <title>Trade-off between light-utilization and light-protection in marine flavobacteria.</title>
        <authorList>
            <person name="Kumagai Y."/>
            <person name="Yoshizawa S."/>
            <person name="Kogure K."/>
            <person name="Iwasaki W."/>
        </authorList>
    </citation>
    <scope>NUCLEOTIDE SEQUENCE [LARGE SCALE GENOMIC DNA]</scope>
    <source>
        <strain evidence="3 4">NBRC 108759</strain>
    </source>
</reference>
<proteinExistence type="predicted"/>
<gene>
    <name evidence="3" type="ORF">BTO18_00535</name>
</gene>
<comment type="caution">
    <text evidence="3">The sequence shown here is derived from an EMBL/GenBank/DDBJ whole genome shotgun (WGS) entry which is preliminary data.</text>
</comment>
<dbReference type="GO" id="GO:0003852">
    <property type="term" value="F:2-isopropylmalate synthase activity"/>
    <property type="evidence" value="ECO:0007669"/>
    <property type="project" value="TreeGrafter"/>
</dbReference>
<dbReference type="EMBL" id="MSCN01000001">
    <property type="protein sequence ID" value="PQJ77762.1"/>
    <property type="molecule type" value="Genomic_DNA"/>
</dbReference>
<dbReference type="PANTHER" id="PTHR10277">
    <property type="entry name" value="HOMOCITRATE SYNTHASE-RELATED"/>
    <property type="match status" value="1"/>
</dbReference>
<keyword evidence="4" id="KW-1185">Reference proteome</keyword>
<dbReference type="Gene3D" id="3.20.20.70">
    <property type="entry name" value="Aldolase class I"/>
    <property type="match status" value="1"/>
</dbReference>
<keyword evidence="1" id="KW-0464">Manganese</keyword>
<dbReference type="PANTHER" id="PTHR10277:SF9">
    <property type="entry name" value="2-ISOPROPYLMALATE SYNTHASE 1, CHLOROPLASTIC-RELATED"/>
    <property type="match status" value="1"/>
</dbReference>
<feature type="domain" description="Pyruvate carboxyltransferase" evidence="2">
    <location>
        <begin position="7"/>
        <end position="264"/>
    </location>
</feature>
<dbReference type="InterPro" id="IPR050073">
    <property type="entry name" value="2-IPM_HCS-like"/>
</dbReference>
<dbReference type="Proteomes" id="UP000238882">
    <property type="component" value="Unassembled WGS sequence"/>
</dbReference>
<dbReference type="InterPro" id="IPR013785">
    <property type="entry name" value="Aldolase_TIM"/>
</dbReference>
<dbReference type="RefSeq" id="WP_170063208.1">
    <property type="nucleotide sequence ID" value="NZ_MSCN01000001.1"/>
</dbReference>
<accession>A0A2S7WKE0</accession>
<dbReference type="SUPFAM" id="SSF51569">
    <property type="entry name" value="Aldolase"/>
    <property type="match status" value="1"/>
</dbReference>
<evidence type="ECO:0000313" key="3">
    <source>
        <dbReference type="EMBL" id="PQJ77762.1"/>
    </source>
</evidence>
<dbReference type="Pfam" id="PF00682">
    <property type="entry name" value="HMGL-like"/>
    <property type="match status" value="1"/>
</dbReference>
<protein>
    <recommendedName>
        <fullName evidence="2">Pyruvate carboxyltransferase domain-containing protein</fullName>
    </recommendedName>
</protein>
<organism evidence="3 4">
    <name type="scientific">Polaribacter porphyrae</name>
    <dbReference type="NCBI Taxonomy" id="1137780"/>
    <lineage>
        <taxon>Bacteria</taxon>
        <taxon>Pseudomonadati</taxon>
        <taxon>Bacteroidota</taxon>
        <taxon>Flavobacteriia</taxon>
        <taxon>Flavobacteriales</taxon>
        <taxon>Flavobacteriaceae</taxon>
    </lineage>
</organism>
<sequence>MKNNNLIKILDCTLRDGGYVNNWEFSLESTKAIVKALIDSNIEIVECGFVNQKHKNSSDSTVFSEISQVNELLLSLDRDIESTDFCVMVNKGDLDIDSLPSYNKKSGPVNMIRYAFHRKDWREALDDIEILIEKKYRVYVQPMVTLSYSDTELLEMLTEVNKYNVYAMYIVDSFGAMFGDDFRRLHYLFENNLKKHIRLGYHSHNNLQLAYSNAIDFIQIKDFEREIIIDSSIQGMGRGAGNLTTELIANFLNKKKSTEYNIVPLLEIIDKYLESIYRENYWGYSIAHFLSASFNCHPNYSTFLVNKKNLSIVDIQKILGLLDNGEKKNFNKHRIEELYLNFKSNVDLPINFSVDFFKDQNILVLAPGPSLISQKENVEKFINTKKPLTIAVNHIPKNFKPSYFFFSNQKRYDKFIEEIEPEKAIITTNIHVNSDSSNYKVVDYNTLATKTSNKNDNVTILLLNLLIDQKVKEVYLAGFDGYKFDSDNYSYTEYDRIVERKVMEQQNENIIVSLNELREKLSINFITDSVYK</sequence>
<evidence type="ECO:0000313" key="4">
    <source>
        <dbReference type="Proteomes" id="UP000238882"/>
    </source>
</evidence>
<dbReference type="AlphaFoldDB" id="A0A2S7WKE0"/>
<dbReference type="GO" id="GO:0009098">
    <property type="term" value="P:L-leucine biosynthetic process"/>
    <property type="evidence" value="ECO:0007669"/>
    <property type="project" value="TreeGrafter"/>
</dbReference>
<dbReference type="CDD" id="cd07944">
    <property type="entry name" value="DRE_TIM_HOA_like"/>
    <property type="match status" value="1"/>
</dbReference>
<evidence type="ECO:0000256" key="1">
    <source>
        <dbReference type="ARBA" id="ARBA00023211"/>
    </source>
</evidence>